<feature type="compositionally biased region" description="Polar residues" evidence="4">
    <location>
        <begin position="515"/>
        <end position="533"/>
    </location>
</feature>
<gene>
    <name evidence="6" type="ORF">ABMA28_016467</name>
</gene>
<feature type="domain" description="SPT2 homolog N-terminal" evidence="5">
    <location>
        <begin position="1"/>
        <end position="90"/>
    </location>
</feature>
<feature type="compositionally biased region" description="Polar residues" evidence="4">
    <location>
        <begin position="313"/>
        <end position="323"/>
    </location>
</feature>
<evidence type="ECO:0000256" key="4">
    <source>
        <dbReference type="SAM" id="MobiDB-lite"/>
    </source>
</evidence>
<feature type="compositionally biased region" description="Basic and acidic residues" evidence="4">
    <location>
        <begin position="325"/>
        <end position="364"/>
    </location>
</feature>
<feature type="compositionally biased region" description="Basic and acidic residues" evidence="4">
    <location>
        <begin position="589"/>
        <end position="608"/>
    </location>
</feature>
<evidence type="ECO:0000313" key="7">
    <source>
        <dbReference type="Proteomes" id="UP001549921"/>
    </source>
</evidence>
<feature type="compositionally biased region" description="Basic and acidic residues" evidence="4">
    <location>
        <begin position="400"/>
        <end position="415"/>
    </location>
</feature>
<dbReference type="InterPro" id="IPR054552">
    <property type="entry name" value="SPT2_N"/>
</dbReference>
<feature type="compositionally biased region" description="Basic and acidic residues" evidence="4">
    <location>
        <begin position="50"/>
        <end position="67"/>
    </location>
</feature>
<feature type="compositionally biased region" description="Basic and acidic residues" evidence="4">
    <location>
        <begin position="186"/>
        <end position="212"/>
    </location>
</feature>
<dbReference type="InterPro" id="IPR013256">
    <property type="entry name" value="Chromatin_SPT2"/>
</dbReference>
<feature type="compositionally biased region" description="Basic and acidic residues" evidence="4">
    <location>
        <begin position="422"/>
        <end position="449"/>
    </location>
</feature>
<feature type="region of interest" description="Disordered" evidence="4">
    <location>
        <begin position="142"/>
        <end position="364"/>
    </location>
</feature>
<dbReference type="PANTHER" id="PTHR22691">
    <property type="entry name" value="YEAST SPT2-RELATED"/>
    <property type="match status" value="1"/>
</dbReference>
<dbReference type="AlphaFoldDB" id="A0ABD0T918"/>
<feature type="region of interest" description="Disordered" evidence="4">
    <location>
        <begin position="1"/>
        <end position="40"/>
    </location>
</feature>
<feature type="compositionally biased region" description="Low complexity" evidence="4">
    <location>
        <begin position="11"/>
        <end position="22"/>
    </location>
</feature>
<dbReference type="Proteomes" id="UP001549921">
    <property type="component" value="Unassembled WGS sequence"/>
</dbReference>
<dbReference type="Pfam" id="PF22878">
    <property type="entry name" value="SPT2_N"/>
    <property type="match status" value="1"/>
</dbReference>
<evidence type="ECO:0000313" key="6">
    <source>
        <dbReference type="EMBL" id="KAL0839841.1"/>
    </source>
</evidence>
<feature type="compositionally biased region" description="Basic and acidic residues" evidence="4">
    <location>
        <begin position="232"/>
        <end position="300"/>
    </location>
</feature>
<dbReference type="SMART" id="SM00784">
    <property type="entry name" value="SPT2"/>
    <property type="match status" value="1"/>
</dbReference>
<sequence>MEFRETLLAAQRNQHQQSSSNSYYKARFDPPKKEQKQRDKLSANIQKFLAKKDEEERQKKLEAQRKRDELLAMRDPKAMRKIQKSLKVIKSANKSVLADAVDHDNTAVTREGPDQPDQDDYGYESQEAAAIYEKMMQKYSKIPDEPKFPVGNTAVKKDLKGTMERVKHALQHEDDPVPHKRRRKGGTGDREDSPTKYEPEKEKKKEEQSKDKPKFRKPAPPPMDFNQLLKLAEQKKSEPIEVGAKKAVSDGPEPERPMTKKQKREYEEEMARRQRRLERLEAEKGGKRVVKESEKERKPEPGGIGRIPKIGDKSSNNTRNVSPKLSDRDKVTSERDKLQRDKDRVRPEKDKGDRERERLDRERLEKLKAERERIDREMERIARVDKLKAERERIERDIERLNRDKERLEKTKSRLENGIPDKSSKNVDIDRSKLISKEQSGKDIKKNIDLKSQNTYRIDKNSNDRKFTIPSKNSNGKYLNGDSSQGKPVPKGSKDQVPQKNGIKDKELLAKQKALSANGSLKSNENNRKSTATDMGKGGKRPDDRVLQGKSQAGPSKPNISSFDFDKHIKDIGGKIGKQNGGRQFPPGDVRRKQNQDDRRKPKRRLDSDSEYDSEMDDFIDDGDENMDYSRHIKEIFGYDKSKYRDMDDDDDPTMESSFARQQREEYISKKIGLMEDLEDMKMEAMEKKKAKKKRRISDD</sequence>
<evidence type="ECO:0000259" key="5">
    <source>
        <dbReference type="Pfam" id="PF22878"/>
    </source>
</evidence>
<evidence type="ECO:0000256" key="2">
    <source>
        <dbReference type="ARBA" id="ARBA00013786"/>
    </source>
</evidence>
<accession>A0ABD0T918</accession>
<feature type="compositionally biased region" description="Polar residues" evidence="4">
    <location>
        <begin position="470"/>
        <end position="486"/>
    </location>
</feature>
<dbReference type="EMBL" id="JBEDNZ010000008">
    <property type="protein sequence ID" value="KAL0839841.1"/>
    <property type="molecule type" value="Genomic_DNA"/>
</dbReference>
<evidence type="ECO:0000256" key="3">
    <source>
        <dbReference type="ARBA" id="ARBA00023054"/>
    </source>
</evidence>
<comment type="similarity">
    <text evidence="1">Belongs to the SPT2 family.</text>
</comment>
<protein>
    <recommendedName>
        <fullName evidence="2">Protein SPT2 homolog</fullName>
    </recommendedName>
</protein>
<reference evidence="6 7" key="1">
    <citation type="submission" date="2024-06" db="EMBL/GenBank/DDBJ databases">
        <title>A chromosome-level genome assembly of beet webworm, Loxostege sticticalis.</title>
        <authorList>
            <person name="Zhang Y."/>
        </authorList>
    </citation>
    <scope>NUCLEOTIDE SEQUENCE [LARGE SCALE GENOMIC DNA]</scope>
    <source>
        <strain evidence="6">AQ028</strain>
        <tissue evidence="6">Male pupae</tissue>
    </source>
</reference>
<feature type="region of interest" description="Disordered" evidence="4">
    <location>
        <begin position="400"/>
        <end position="627"/>
    </location>
</feature>
<proteinExistence type="inferred from homology"/>
<feature type="compositionally biased region" description="Basic and acidic residues" evidence="4">
    <location>
        <begin position="564"/>
        <end position="573"/>
    </location>
</feature>
<keyword evidence="3" id="KW-0175">Coiled coil</keyword>
<feature type="compositionally biased region" description="Acidic residues" evidence="4">
    <location>
        <begin position="609"/>
        <end position="627"/>
    </location>
</feature>
<feature type="compositionally biased region" description="Basic and acidic residues" evidence="4">
    <location>
        <begin position="26"/>
        <end position="40"/>
    </location>
</feature>
<feature type="compositionally biased region" description="Basic and acidic residues" evidence="4">
    <location>
        <begin position="155"/>
        <end position="178"/>
    </location>
</feature>
<dbReference type="PANTHER" id="PTHR22691:SF8">
    <property type="entry name" value="PROTEIN SPT2 HOMOLOG"/>
    <property type="match status" value="1"/>
</dbReference>
<name>A0ABD0T918_LOXSC</name>
<organism evidence="6 7">
    <name type="scientific">Loxostege sticticalis</name>
    <name type="common">Beet webworm moth</name>
    <dbReference type="NCBI Taxonomy" id="481309"/>
    <lineage>
        <taxon>Eukaryota</taxon>
        <taxon>Metazoa</taxon>
        <taxon>Ecdysozoa</taxon>
        <taxon>Arthropoda</taxon>
        <taxon>Hexapoda</taxon>
        <taxon>Insecta</taxon>
        <taxon>Pterygota</taxon>
        <taxon>Neoptera</taxon>
        <taxon>Endopterygota</taxon>
        <taxon>Lepidoptera</taxon>
        <taxon>Glossata</taxon>
        <taxon>Ditrysia</taxon>
        <taxon>Pyraloidea</taxon>
        <taxon>Crambidae</taxon>
        <taxon>Pyraustinae</taxon>
        <taxon>Loxostege</taxon>
    </lineage>
</organism>
<comment type="caution">
    <text evidence="6">The sequence shown here is derived from an EMBL/GenBank/DDBJ whole genome shotgun (WGS) entry which is preliminary data.</text>
</comment>
<feature type="compositionally biased region" description="Basic and acidic residues" evidence="4">
    <location>
        <begin position="457"/>
        <end position="467"/>
    </location>
</feature>
<dbReference type="Pfam" id="PF08243">
    <property type="entry name" value="SPT2"/>
    <property type="match status" value="1"/>
</dbReference>
<feature type="compositionally biased region" description="Polar residues" evidence="4">
    <location>
        <begin position="549"/>
        <end position="562"/>
    </location>
</feature>
<feature type="region of interest" description="Disordered" evidence="4">
    <location>
        <begin position="95"/>
        <end position="127"/>
    </location>
</feature>
<evidence type="ECO:0000256" key="1">
    <source>
        <dbReference type="ARBA" id="ARBA00006461"/>
    </source>
</evidence>
<feature type="region of interest" description="Disordered" evidence="4">
    <location>
        <begin position="48"/>
        <end position="67"/>
    </location>
</feature>